<sequence length="201" mass="22915">MIIHKNWVINVTLSAVIVATCFVGDKKLHAINEKQIVRAIFDNVTHGLVGLFACAIAFVDNWDKMYMALICMFISSAIDLDHFIAAKSFRLSEATNLQSRPFLHNSLIPLIFIILLVTCHLSSQNDYVIMILTVLSIAFSTHHIRDANRRGLLFAPFFQMPPIPYFLYIGLTLLIPFIFKAFIISEFKYTRLNMSSMIIDI</sequence>
<proteinExistence type="predicted"/>
<reference evidence="7" key="2">
    <citation type="submission" date="2022-10" db="EMBL/GenBank/DDBJ databases">
        <authorList>
            <consortium name="ENA_rothamsted_submissions"/>
            <consortium name="culmorum"/>
            <person name="King R."/>
        </authorList>
    </citation>
    <scope>NUCLEOTIDE SEQUENCE</scope>
</reference>
<protein>
    <recommendedName>
        <fullName evidence="2">Transmembrane protein 267</fullName>
    </recommendedName>
</protein>
<evidence type="ECO:0000256" key="6">
    <source>
        <dbReference type="SAM" id="Phobius"/>
    </source>
</evidence>
<feature type="transmembrane region" description="Helical" evidence="6">
    <location>
        <begin position="127"/>
        <end position="144"/>
    </location>
</feature>
<dbReference type="AlphaFoldDB" id="A0A9N9RYC0"/>
<dbReference type="InterPro" id="IPR026572">
    <property type="entry name" value="TMEM267"/>
</dbReference>
<keyword evidence="4 6" id="KW-1133">Transmembrane helix</keyword>
<feature type="transmembrane region" description="Helical" evidence="6">
    <location>
        <begin position="165"/>
        <end position="184"/>
    </location>
</feature>
<dbReference type="GO" id="GO:0016020">
    <property type="term" value="C:membrane"/>
    <property type="evidence" value="ECO:0007669"/>
    <property type="project" value="UniProtKB-SubCell"/>
</dbReference>
<reference evidence="7" key="1">
    <citation type="submission" date="2022-01" db="EMBL/GenBank/DDBJ databases">
        <authorList>
            <person name="King R."/>
        </authorList>
    </citation>
    <scope>NUCLEOTIDE SEQUENCE</scope>
</reference>
<accession>A0A9N9RYC0</accession>
<keyword evidence="3 6" id="KW-0812">Transmembrane</keyword>
<evidence type="ECO:0000313" key="7">
    <source>
        <dbReference type="EMBL" id="CAG9805695.1"/>
    </source>
</evidence>
<dbReference type="PANTHER" id="PTHR13628">
    <property type="entry name" value="TRANSMEMBRANE PROTEIN 267"/>
    <property type="match status" value="1"/>
</dbReference>
<comment type="subcellular location">
    <subcellularLocation>
        <location evidence="1">Membrane</location>
        <topology evidence="1">Multi-pass membrane protein</topology>
    </subcellularLocation>
</comment>
<evidence type="ECO:0000256" key="4">
    <source>
        <dbReference type="ARBA" id="ARBA00022989"/>
    </source>
</evidence>
<evidence type="ECO:0000313" key="8">
    <source>
        <dbReference type="Proteomes" id="UP001153620"/>
    </source>
</evidence>
<organism evidence="7 8">
    <name type="scientific">Chironomus riparius</name>
    <dbReference type="NCBI Taxonomy" id="315576"/>
    <lineage>
        <taxon>Eukaryota</taxon>
        <taxon>Metazoa</taxon>
        <taxon>Ecdysozoa</taxon>
        <taxon>Arthropoda</taxon>
        <taxon>Hexapoda</taxon>
        <taxon>Insecta</taxon>
        <taxon>Pterygota</taxon>
        <taxon>Neoptera</taxon>
        <taxon>Endopterygota</taxon>
        <taxon>Diptera</taxon>
        <taxon>Nematocera</taxon>
        <taxon>Chironomoidea</taxon>
        <taxon>Chironomidae</taxon>
        <taxon>Chironominae</taxon>
        <taxon>Chironomus</taxon>
    </lineage>
</organism>
<feature type="transmembrane region" description="Helical" evidence="6">
    <location>
        <begin position="65"/>
        <end position="81"/>
    </location>
</feature>
<dbReference type="EMBL" id="OU895878">
    <property type="protein sequence ID" value="CAG9805695.1"/>
    <property type="molecule type" value="Genomic_DNA"/>
</dbReference>
<keyword evidence="8" id="KW-1185">Reference proteome</keyword>
<evidence type="ECO:0000256" key="2">
    <source>
        <dbReference type="ARBA" id="ARBA00013977"/>
    </source>
</evidence>
<name>A0A9N9RYC0_9DIPT</name>
<evidence type="ECO:0000256" key="5">
    <source>
        <dbReference type="ARBA" id="ARBA00023136"/>
    </source>
</evidence>
<feature type="transmembrane region" description="Helical" evidence="6">
    <location>
        <begin position="6"/>
        <end position="24"/>
    </location>
</feature>
<evidence type="ECO:0000256" key="1">
    <source>
        <dbReference type="ARBA" id="ARBA00004141"/>
    </source>
</evidence>
<dbReference type="Proteomes" id="UP001153620">
    <property type="component" value="Chromosome 2"/>
</dbReference>
<gene>
    <name evidence="7" type="ORF">CHIRRI_LOCUS8564</name>
</gene>
<feature type="transmembrane region" description="Helical" evidence="6">
    <location>
        <begin position="36"/>
        <end position="59"/>
    </location>
</feature>
<dbReference type="PANTHER" id="PTHR13628:SF1">
    <property type="entry name" value="TRANSMEMBRANE PROTEIN 267"/>
    <property type="match status" value="1"/>
</dbReference>
<feature type="transmembrane region" description="Helical" evidence="6">
    <location>
        <begin position="102"/>
        <end position="121"/>
    </location>
</feature>
<dbReference type="OrthoDB" id="10014558at2759"/>
<evidence type="ECO:0000256" key="3">
    <source>
        <dbReference type="ARBA" id="ARBA00022692"/>
    </source>
</evidence>
<keyword evidence="5 6" id="KW-0472">Membrane</keyword>